<feature type="binding site" evidence="6">
    <location>
        <position position="145"/>
    </location>
    <ligand>
        <name>S-adenosyl-L-methionine</name>
        <dbReference type="ChEBI" id="CHEBI:59789"/>
    </ligand>
</feature>
<keyword evidence="3 6" id="KW-0489">Methyltransferase</keyword>
<sequence>MLNTTLFKQIFFQKILRITTLRFLVNLKLKLRNSVNSRIHIPVLLSEMLTALAPISGKCYLDGTFGSGGYTRAILEKADCTVLAIDRDPESIARAQIMKKEFNDRKRKHLIPLQGRFSQMYTLAKTAGYSTVDGVTLDLGFSSAQMDNPKRGFSFRFDGPLDMRMESSGMTAADLVNTASKKELSDIIFYLGEERYACRIAKAIVEARKIVPINRTSDLAALVRRSLPYSNYKSIDPATRTFQALRIYVNNELEELEHGLDAAEQLLAPGGKLAVVSFHSLEDRKVKLLLRKRSGHDPNPSRYDLEAIAGKCTGFSPTFVNTLFPLILPQKDEIAQNPRARSARLRIGYRTEALAWRLQEKSNKIV</sequence>
<dbReference type="EC" id="2.1.1.199" evidence="6"/>
<keyword evidence="4 6" id="KW-0808">Transferase</keyword>
<evidence type="ECO:0000313" key="7">
    <source>
        <dbReference type="EMBL" id="AFX99367.1"/>
    </source>
</evidence>
<dbReference type="PIRSF" id="PIRSF004486">
    <property type="entry name" value="MraW"/>
    <property type="match status" value="1"/>
</dbReference>
<dbReference type="NCBIfam" id="TIGR00006">
    <property type="entry name" value="16S rRNA (cytosine(1402)-N(4))-methyltransferase RsmH"/>
    <property type="match status" value="1"/>
</dbReference>
<evidence type="ECO:0000256" key="2">
    <source>
        <dbReference type="ARBA" id="ARBA00022552"/>
    </source>
</evidence>
<evidence type="ECO:0000256" key="6">
    <source>
        <dbReference type="HAMAP-Rule" id="MF_01007"/>
    </source>
</evidence>
<dbReference type="OrthoDB" id="9806637at2"/>
<dbReference type="CDD" id="cd02440">
    <property type="entry name" value="AdoMet_MTases"/>
    <property type="match status" value="1"/>
</dbReference>
<dbReference type="InterPro" id="IPR002903">
    <property type="entry name" value="RsmH"/>
</dbReference>
<organism evidence="7 8">
    <name type="scientific">Candidatus Endolissoclinum faulkneri L2</name>
    <dbReference type="NCBI Taxonomy" id="1193729"/>
    <lineage>
        <taxon>Bacteria</taxon>
        <taxon>Pseudomonadati</taxon>
        <taxon>Pseudomonadota</taxon>
        <taxon>Alphaproteobacteria</taxon>
        <taxon>Rhodospirillales</taxon>
        <taxon>Rhodospirillaceae</taxon>
        <taxon>Candidatus Endolissoclinum</taxon>
    </lineage>
</organism>
<feature type="binding site" evidence="6">
    <location>
        <position position="138"/>
    </location>
    <ligand>
        <name>S-adenosyl-L-methionine</name>
        <dbReference type="ChEBI" id="CHEBI:59789"/>
    </ligand>
</feature>
<keyword evidence="2 6" id="KW-0698">rRNA processing</keyword>
<feature type="binding site" evidence="6">
    <location>
        <begin position="68"/>
        <end position="70"/>
    </location>
    <ligand>
        <name>S-adenosyl-L-methionine</name>
        <dbReference type="ChEBI" id="CHEBI:59789"/>
    </ligand>
</feature>
<dbReference type="EMBL" id="CP003539">
    <property type="protein sequence ID" value="AFX99367.1"/>
    <property type="molecule type" value="Genomic_DNA"/>
</dbReference>
<dbReference type="HOGENOM" id="CLU_038422_1_1_5"/>
<proteinExistence type="inferred from homology"/>
<dbReference type="AlphaFoldDB" id="K7YPB4"/>
<dbReference type="PANTHER" id="PTHR11265">
    <property type="entry name" value="S-ADENOSYL-METHYLTRANSFERASE MRAW"/>
    <property type="match status" value="1"/>
</dbReference>
<evidence type="ECO:0000313" key="8">
    <source>
        <dbReference type="Proteomes" id="UP000010077"/>
    </source>
</evidence>
<feature type="binding site" evidence="6">
    <location>
        <position position="117"/>
    </location>
    <ligand>
        <name>S-adenosyl-L-methionine</name>
        <dbReference type="ChEBI" id="CHEBI:59789"/>
    </ligand>
</feature>
<dbReference type="GO" id="GO:0071424">
    <property type="term" value="F:rRNA (cytosine-N4-)-methyltransferase activity"/>
    <property type="evidence" value="ECO:0007669"/>
    <property type="project" value="UniProtKB-UniRule"/>
</dbReference>
<evidence type="ECO:0000256" key="3">
    <source>
        <dbReference type="ARBA" id="ARBA00022603"/>
    </source>
</evidence>
<feature type="binding site" evidence="6">
    <location>
        <position position="86"/>
    </location>
    <ligand>
        <name>S-adenosyl-L-methionine</name>
        <dbReference type="ChEBI" id="CHEBI:59789"/>
    </ligand>
</feature>
<dbReference type="KEGG" id="thal:A1OE_1191"/>
<dbReference type="GO" id="GO:0005737">
    <property type="term" value="C:cytoplasm"/>
    <property type="evidence" value="ECO:0007669"/>
    <property type="project" value="UniProtKB-SubCell"/>
</dbReference>
<dbReference type="Proteomes" id="UP000010077">
    <property type="component" value="Chromosome"/>
</dbReference>
<dbReference type="InterPro" id="IPR029063">
    <property type="entry name" value="SAM-dependent_MTases_sf"/>
</dbReference>
<dbReference type="Pfam" id="PF01795">
    <property type="entry name" value="Methyltransf_5"/>
    <property type="match status" value="1"/>
</dbReference>
<dbReference type="InterPro" id="IPR023397">
    <property type="entry name" value="SAM-dep_MeTrfase_MraW_recog"/>
</dbReference>
<dbReference type="Gene3D" id="3.40.50.150">
    <property type="entry name" value="Vaccinia Virus protein VP39"/>
    <property type="match status" value="1"/>
</dbReference>
<comment type="catalytic activity">
    <reaction evidence="6">
        <text>cytidine(1402) in 16S rRNA + S-adenosyl-L-methionine = N(4)-methylcytidine(1402) in 16S rRNA + S-adenosyl-L-homocysteine + H(+)</text>
        <dbReference type="Rhea" id="RHEA:42928"/>
        <dbReference type="Rhea" id="RHEA-COMP:10286"/>
        <dbReference type="Rhea" id="RHEA-COMP:10287"/>
        <dbReference type="ChEBI" id="CHEBI:15378"/>
        <dbReference type="ChEBI" id="CHEBI:57856"/>
        <dbReference type="ChEBI" id="CHEBI:59789"/>
        <dbReference type="ChEBI" id="CHEBI:74506"/>
        <dbReference type="ChEBI" id="CHEBI:82748"/>
        <dbReference type="EC" id="2.1.1.199"/>
    </reaction>
</comment>
<evidence type="ECO:0000256" key="4">
    <source>
        <dbReference type="ARBA" id="ARBA00022679"/>
    </source>
</evidence>
<evidence type="ECO:0000256" key="1">
    <source>
        <dbReference type="ARBA" id="ARBA00010396"/>
    </source>
</evidence>
<keyword evidence="8" id="KW-1185">Reference proteome</keyword>
<comment type="subcellular location">
    <subcellularLocation>
        <location evidence="6">Cytoplasm</location>
    </subcellularLocation>
</comment>
<accession>K7YPB4</accession>
<comment type="similarity">
    <text evidence="1 6">Belongs to the methyltransferase superfamily. RsmH family.</text>
</comment>
<evidence type="ECO:0000256" key="5">
    <source>
        <dbReference type="ARBA" id="ARBA00022691"/>
    </source>
</evidence>
<gene>
    <name evidence="7" type="primary">mraW</name>
    <name evidence="6" type="synonym">rsmH</name>
    <name evidence="7" type="ORF">A1OE_1191</name>
</gene>
<dbReference type="PANTHER" id="PTHR11265:SF0">
    <property type="entry name" value="12S RRNA N4-METHYLCYTIDINE METHYLTRANSFERASE"/>
    <property type="match status" value="1"/>
</dbReference>
<dbReference type="GO" id="GO:0070475">
    <property type="term" value="P:rRNA base methylation"/>
    <property type="evidence" value="ECO:0007669"/>
    <property type="project" value="UniProtKB-UniRule"/>
</dbReference>
<dbReference type="eggNOG" id="COG0275">
    <property type="taxonomic scope" value="Bacteria"/>
</dbReference>
<name>K7YPB4_9PROT</name>
<dbReference type="SUPFAM" id="SSF81799">
    <property type="entry name" value="Putative methyltransferase TM0872, insert domain"/>
    <property type="match status" value="1"/>
</dbReference>
<keyword evidence="6" id="KW-0963">Cytoplasm</keyword>
<dbReference type="PATRIC" id="fig|1193729.4.peg.635"/>
<dbReference type="STRING" id="1193729.A1OE_1191"/>
<keyword evidence="5 6" id="KW-0949">S-adenosyl-L-methionine</keyword>
<protein>
    <recommendedName>
        <fullName evidence="6">Ribosomal RNA small subunit methyltransferase H</fullName>
        <ecNumber evidence="6">2.1.1.199</ecNumber>
    </recommendedName>
    <alternativeName>
        <fullName evidence="6">16S rRNA m(4)C1402 methyltransferase</fullName>
    </alternativeName>
    <alternativeName>
        <fullName evidence="6">rRNA (cytosine-N(4)-)-methyltransferase RsmH</fullName>
    </alternativeName>
</protein>
<dbReference type="Gene3D" id="1.10.150.170">
    <property type="entry name" value="Putative methyltransferase TM0872, insert domain"/>
    <property type="match status" value="1"/>
</dbReference>
<comment type="function">
    <text evidence="6">Specifically methylates the N4 position of cytidine in position 1402 (C1402) of 16S rRNA.</text>
</comment>
<reference evidence="7 8" key="1">
    <citation type="journal article" date="2012" name="Proc. Natl. Acad. Sci. U.S.A.">
        <title>Genome streamlining and chemical defense in a coral reef symbiosis.</title>
        <authorList>
            <person name="Kwan J.C."/>
            <person name="Donia M.S."/>
            <person name="Han A.W."/>
            <person name="Hirose E."/>
            <person name="Haygood M.G."/>
            <person name="Schmidt E.W."/>
        </authorList>
    </citation>
    <scope>NUCLEOTIDE SEQUENCE [LARGE SCALE GENOMIC DNA]</scope>
    <source>
        <strain evidence="7 8">L2</strain>
    </source>
</reference>
<dbReference type="HAMAP" id="MF_01007">
    <property type="entry name" value="16SrRNA_methyltr_H"/>
    <property type="match status" value="1"/>
</dbReference>
<dbReference type="SUPFAM" id="SSF53335">
    <property type="entry name" value="S-adenosyl-L-methionine-dependent methyltransferases"/>
    <property type="match status" value="1"/>
</dbReference>